<proteinExistence type="predicted"/>
<protein>
    <submittedName>
        <fullName evidence="2">DNA binding domain excisionase</fullName>
    </submittedName>
</protein>
<gene>
    <name evidence="2" type="ORF">BROSI_A2003</name>
</gene>
<name>A0ABQ0JYC1_9BACT</name>
<dbReference type="NCBIfam" id="TIGR01764">
    <property type="entry name" value="excise"/>
    <property type="match status" value="1"/>
</dbReference>
<accession>A0ABQ0JYC1</accession>
<reference evidence="3" key="1">
    <citation type="journal article" date="2015" name="Genome Announc.">
        <title>Draft Genome Sequence of an Anaerobic Ammonium-Oxidizing Bacterium, "Candidatus Brocadia sinica".</title>
        <authorList>
            <person name="Oshiki M."/>
            <person name="Shinyako-Hata K."/>
            <person name="Satoh H."/>
            <person name="Okabe S."/>
        </authorList>
    </citation>
    <scope>NUCLEOTIDE SEQUENCE [LARGE SCALE GENOMIC DNA]</scope>
    <source>
        <strain evidence="3">JPN1</strain>
    </source>
</reference>
<keyword evidence="3" id="KW-1185">Reference proteome</keyword>
<dbReference type="Proteomes" id="UP000032309">
    <property type="component" value="Unassembled WGS sequence"/>
</dbReference>
<evidence type="ECO:0000313" key="2">
    <source>
        <dbReference type="EMBL" id="GAN33479.1"/>
    </source>
</evidence>
<dbReference type="EMBL" id="BAFN01000001">
    <property type="protein sequence ID" value="GAN33479.1"/>
    <property type="molecule type" value="Genomic_DNA"/>
</dbReference>
<comment type="caution">
    <text evidence="2">The sequence shown here is derived from an EMBL/GenBank/DDBJ whole genome shotgun (WGS) entry which is preliminary data.</text>
</comment>
<feature type="domain" description="Helix-turn-helix" evidence="1">
    <location>
        <begin position="22"/>
        <end position="69"/>
    </location>
</feature>
<dbReference type="Pfam" id="PF12728">
    <property type="entry name" value="HTH_17"/>
    <property type="match status" value="1"/>
</dbReference>
<evidence type="ECO:0000313" key="3">
    <source>
        <dbReference type="Proteomes" id="UP000032309"/>
    </source>
</evidence>
<sequence length="84" mass="10084">MRYLNLIIADLVNSNHPKSDELMNVKELAQYLKVKESWVYEKKLKKEIPFLKAGRFLLFKKKDIDLWLKNPYAPSLNISKQYQR</sequence>
<dbReference type="InterPro" id="IPR010093">
    <property type="entry name" value="SinI_DNA-bd"/>
</dbReference>
<dbReference type="InterPro" id="IPR041657">
    <property type="entry name" value="HTH_17"/>
</dbReference>
<evidence type="ECO:0000259" key="1">
    <source>
        <dbReference type="Pfam" id="PF12728"/>
    </source>
</evidence>
<organism evidence="2 3">
    <name type="scientific">Candidatus Brocadia sinica JPN1</name>
    <dbReference type="NCBI Taxonomy" id="1197129"/>
    <lineage>
        <taxon>Bacteria</taxon>
        <taxon>Pseudomonadati</taxon>
        <taxon>Planctomycetota</taxon>
        <taxon>Candidatus Brocadiia</taxon>
        <taxon>Candidatus Brocadiales</taxon>
        <taxon>Candidatus Brocadiaceae</taxon>
        <taxon>Candidatus Brocadia</taxon>
    </lineage>
</organism>